<protein>
    <recommendedName>
        <fullName evidence="3">Fungal lipase-type domain-containing protein</fullName>
    </recommendedName>
</protein>
<keyword evidence="1" id="KW-1133">Transmembrane helix</keyword>
<name>A0ABN9UZN7_9DINO</name>
<evidence type="ECO:0000256" key="2">
    <source>
        <dbReference type="SAM" id="SignalP"/>
    </source>
</evidence>
<dbReference type="Proteomes" id="UP001189429">
    <property type="component" value="Unassembled WGS sequence"/>
</dbReference>
<dbReference type="Pfam" id="PF01764">
    <property type="entry name" value="Lipase_3"/>
    <property type="match status" value="1"/>
</dbReference>
<feature type="domain" description="Fungal lipase-type" evidence="3">
    <location>
        <begin position="105"/>
        <end position="238"/>
    </location>
</feature>
<keyword evidence="1" id="KW-0812">Transmembrane</keyword>
<dbReference type="PANTHER" id="PTHR45856:SF24">
    <property type="entry name" value="FUNGAL LIPASE-LIKE DOMAIN-CONTAINING PROTEIN"/>
    <property type="match status" value="1"/>
</dbReference>
<keyword evidence="5" id="KW-1185">Reference proteome</keyword>
<comment type="caution">
    <text evidence="4">The sequence shown here is derived from an EMBL/GenBank/DDBJ whole genome shotgun (WGS) entry which is preliminary data.</text>
</comment>
<feature type="signal peptide" evidence="2">
    <location>
        <begin position="1"/>
        <end position="19"/>
    </location>
</feature>
<dbReference type="InterPro" id="IPR051218">
    <property type="entry name" value="Sec_MonoDiacylglyc_Lipase"/>
</dbReference>
<dbReference type="InterPro" id="IPR002921">
    <property type="entry name" value="Fungal_lipase-type"/>
</dbReference>
<keyword evidence="2" id="KW-0732">Signal</keyword>
<feature type="chain" id="PRO_5046336940" description="Fungal lipase-type domain-containing protein" evidence="2">
    <location>
        <begin position="20"/>
        <end position="405"/>
    </location>
</feature>
<evidence type="ECO:0000313" key="5">
    <source>
        <dbReference type="Proteomes" id="UP001189429"/>
    </source>
</evidence>
<reference evidence="4" key="1">
    <citation type="submission" date="2023-10" db="EMBL/GenBank/DDBJ databases">
        <authorList>
            <person name="Chen Y."/>
            <person name="Shah S."/>
            <person name="Dougan E. K."/>
            <person name="Thang M."/>
            <person name="Chan C."/>
        </authorList>
    </citation>
    <scope>NUCLEOTIDE SEQUENCE [LARGE SCALE GENOMIC DNA]</scope>
</reference>
<dbReference type="InterPro" id="IPR029058">
    <property type="entry name" value="AB_hydrolase_fold"/>
</dbReference>
<evidence type="ECO:0000313" key="4">
    <source>
        <dbReference type="EMBL" id="CAK0865814.1"/>
    </source>
</evidence>
<dbReference type="SUPFAM" id="SSF53474">
    <property type="entry name" value="alpha/beta-Hydrolases"/>
    <property type="match status" value="1"/>
</dbReference>
<keyword evidence="1" id="KW-0472">Membrane</keyword>
<feature type="transmembrane region" description="Helical" evidence="1">
    <location>
        <begin position="318"/>
        <end position="344"/>
    </location>
</feature>
<dbReference type="EMBL" id="CAUYUJ010016489">
    <property type="protein sequence ID" value="CAK0865814.1"/>
    <property type="molecule type" value="Genomic_DNA"/>
</dbReference>
<sequence>MFVVLAYLFFASATGAAFSEKEATFYMHLNAISMCSPDHIASWDCGIDCDASSANIVNGSLRILGPSTIYHARGFVIQRQRAEPQSAKECIAIFAGTSFYDIQNIRADVEAWLTPWPSWQIHTRNGTHKSWCPSCKVHHGFASAYGELRESLFHHLQDLQCGAVAFTGHSFGAALATLASFEFRGCCSFMRVSGVWTFASPHVGNSAFVSAYSKLSIEEFPPMWRVVRQYDLIPQLPPSWLGFEHAPVQVCYSTPAANVSDVYICTDPQACAAYSHCRYAYGSMEYHHGYFGVPRTDEDQAPESCIPFEELQRKRGRWFQFLLIVVVLFMCIVVCLSVLCVWCCRDPDASGCQDEGHEWCDSSVTSSDGTDTSEMLTLMREDSGLDADDVGENSCSNPSNLQCIC</sequence>
<proteinExistence type="predicted"/>
<dbReference type="CDD" id="cd00519">
    <property type="entry name" value="Lipase_3"/>
    <property type="match status" value="1"/>
</dbReference>
<evidence type="ECO:0000256" key="1">
    <source>
        <dbReference type="SAM" id="Phobius"/>
    </source>
</evidence>
<dbReference type="Gene3D" id="3.40.50.1820">
    <property type="entry name" value="alpha/beta hydrolase"/>
    <property type="match status" value="1"/>
</dbReference>
<organism evidence="4 5">
    <name type="scientific">Prorocentrum cordatum</name>
    <dbReference type="NCBI Taxonomy" id="2364126"/>
    <lineage>
        <taxon>Eukaryota</taxon>
        <taxon>Sar</taxon>
        <taxon>Alveolata</taxon>
        <taxon>Dinophyceae</taxon>
        <taxon>Prorocentrales</taxon>
        <taxon>Prorocentraceae</taxon>
        <taxon>Prorocentrum</taxon>
    </lineage>
</organism>
<dbReference type="PANTHER" id="PTHR45856">
    <property type="entry name" value="ALPHA/BETA-HYDROLASES SUPERFAMILY PROTEIN"/>
    <property type="match status" value="1"/>
</dbReference>
<gene>
    <name evidence="4" type="ORF">PCOR1329_LOCUS53243</name>
</gene>
<accession>A0ABN9UZN7</accession>
<evidence type="ECO:0000259" key="3">
    <source>
        <dbReference type="Pfam" id="PF01764"/>
    </source>
</evidence>